<dbReference type="OrthoDB" id="10390036at2759"/>
<feature type="compositionally biased region" description="Basic and acidic residues" evidence="1">
    <location>
        <begin position="335"/>
        <end position="349"/>
    </location>
</feature>
<evidence type="ECO:0000313" key="5">
    <source>
        <dbReference type="Proteomes" id="UP000053201"/>
    </source>
</evidence>
<accession>A0A0L0HS81</accession>
<feature type="signal peptide" evidence="3">
    <location>
        <begin position="1"/>
        <end position="22"/>
    </location>
</feature>
<feature type="compositionally biased region" description="Basic residues" evidence="1">
    <location>
        <begin position="234"/>
        <end position="243"/>
    </location>
</feature>
<sequence length="581" mass="62345">MSVQCTWLWAVLLVYLAGAVEASSSSATIDYGRIGHDRTASGQLMVLPDVEFRNASSWIIGVALVAVVGIGLGLVLGHIGKMRMHRSWISSPSPSLLDVAWNGRCLPPIPSAQTPSYDTTFTQGLDKEEQQESARTRSLNHPVDIASSEDDPPGPGSSPHPCDQHDAFTPHHLPLNLVSSSTRPESPSLECIQDQSSHTTAAAAEPAGLQQPAPSLSTPASAILDSPAASTKSNSRKKNRHSRNNSFATSLDGSTTTSTAASATKPKPNPSPRSSSTGIPRSGGGNDKRRAAKAGQNTHDYSANQPPTAINNKNRHGRDLHKSASTTQLQLPSSRNEKRPVNEYRELKQVTRAKASHARSFSGSHLESTAATARKHYDQQPETSQQHTFAASPIRGAAWSSSFSTATSPSNRLHTASIKAVSPPPGLSEPDVSAARYHHGWTRSAPSPPPSYEAVMEEARRETSVKRTGFGQQQWYSPFVSGLSLDLDLNNRARGHGHESRVIKPDAHSSEEQVTVPSSTPVGYAPPLHAPGFHTGSKGGQDKGVVSRLRRQQTRQDGAQQGQQFSLFDRRLSFTVGRSDS</sequence>
<keyword evidence="2" id="KW-0812">Transmembrane</keyword>
<feature type="transmembrane region" description="Helical" evidence="2">
    <location>
        <begin position="55"/>
        <end position="76"/>
    </location>
</feature>
<feature type="region of interest" description="Disordered" evidence="1">
    <location>
        <begin position="496"/>
        <end position="564"/>
    </location>
</feature>
<gene>
    <name evidence="4" type="ORF">SPPG_01392</name>
</gene>
<keyword evidence="3" id="KW-0732">Signal</keyword>
<keyword evidence="5" id="KW-1185">Reference proteome</keyword>
<feature type="compositionally biased region" description="Polar residues" evidence="1">
    <location>
        <begin position="359"/>
        <end position="371"/>
    </location>
</feature>
<keyword evidence="2" id="KW-1133">Transmembrane helix</keyword>
<feature type="compositionally biased region" description="Polar residues" evidence="1">
    <location>
        <begin position="512"/>
        <end position="521"/>
    </location>
</feature>
<feature type="chain" id="PRO_5005540305" evidence="3">
    <location>
        <begin position="23"/>
        <end position="581"/>
    </location>
</feature>
<feature type="compositionally biased region" description="Low complexity" evidence="1">
    <location>
        <begin position="244"/>
        <end position="276"/>
    </location>
</feature>
<protein>
    <submittedName>
        <fullName evidence="4">Uncharacterized protein</fullName>
    </submittedName>
</protein>
<dbReference type="VEuPathDB" id="FungiDB:SPPG_01392"/>
<organism evidence="4 5">
    <name type="scientific">Spizellomyces punctatus (strain DAOM BR117)</name>
    <dbReference type="NCBI Taxonomy" id="645134"/>
    <lineage>
        <taxon>Eukaryota</taxon>
        <taxon>Fungi</taxon>
        <taxon>Fungi incertae sedis</taxon>
        <taxon>Chytridiomycota</taxon>
        <taxon>Chytridiomycota incertae sedis</taxon>
        <taxon>Chytridiomycetes</taxon>
        <taxon>Spizellomycetales</taxon>
        <taxon>Spizellomycetaceae</taxon>
        <taxon>Spizellomyces</taxon>
    </lineage>
</organism>
<dbReference type="Proteomes" id="UP000053201">
    <property type="component" value="Unassembled WGS sequence"/>
</dbReference>
<dbReference type="RefSeq" id="XP_016611981.1">
    <property type="nucleotide sequence ID" value="XM_016749712.1"/>
</dbReference>
<dbReference type="EMBL" id="KQ257451">
    <property type="protein sequence ID" value="KND03942.1"/>
    <property type="molecule type" value="Genomic_DNA"/>
</dbReference>
<evidence type="ECO:0000256" key="1">
    <source>
        <dbReference type="SAM" id="MobiDB-lite"/>
    </source>
</evidence>
<dbReference type="InParanoid" id="A0A0L0HS81"/>
<evidence type="ECO:0000256" key="3">
    <source>
        <dbReference type="SAM" id="SignalP"/>
    </source>
</evidence>
<name>A0A0L0HS81_SPIPD</name>
<proteinExistence type="predicted"/>
<feature type="compositionally biased region" description="Basic and acidic residues" evidence="1">
    <location>
        <begin position="496"/>
        <end position="511"/>
    </location>
</feature>
<reference evidence="4 5" key="1">
    <citation type="submission" date="2009-08" db="EMBL/GenBank/DDBJ databases">
        <title>The Genome Sequence of Spizellomyces punctatus strain DAOM BR117.</title>
        <authorList>
            <consortium name="The Broad Institute Genome Sequencing Platform"/>
            <person name="Russ C."/>
            <person name="Cuomo C."/>
            <person name="Shea T."/>
            <person name="Young S.K."/>
            <person name="Zeng Q."/>
            <person name="Koehrsen M."/>
            <person name="Haas B."/>
            <person name="Borodovsky M."/>
            <person name="Guigo R."/>
            <person name="Alvarado L."/>
            <person name="Berlin A."/>
            <person name="Bochicchio J."/>
            <person name="Borenstein D."/>
            <person name="Chapman S."/>
            <person name="Chen Z."/>
            <person name="Engels R."/>
            <person name="Freedman E."/>
            <person name="Gellesch M."/>
            <person name="Goldberg J."/>
            <person name="Griggs A."/>
            <person name="Gujja S."/>
            <person name="Heiman D."/>
            <person name="Hepburn T."/>
            <person name="Howarth C."/>
            <person name="Jen D."/>
            <person name="Larson L."/>
            <person name="Lewis B."/>
            <person name="Mehta T."/>
            <person name="Park D."/>
            <person name="Pearson M."/>
            <person name="Roberts A."/>
            <person name="Saif S."/>
            <person name="Shenoy N."/>
            <person name="Sisk P."/>
            <person name="Stolte C."/>
            <person name="Sykes S."/>
            <person name="Thomson T."/>
            <person name="Walk T."/>
            <person name="White J."/>
            <person name="Yandava C."/>
            <person name="Burger G."/>
            <person name="Gray M.W."/>
            <person name="Holland P.W.H."/>
            <person name="King N."/>
            <person name="Lang F.B.F."/>
            <person name="Roger A.J."/>
            <person name="Ruiz-Trillo I."/>
            <person name="Lander E."/>
            <person name="Nusbaum C."/>
        </authorList>
    </citation>
    <scope>NUCLEOTIDE SEQUENCE [LARGE SCALE GENOMIC DNA]</scope>
    <source>
        <strain evidence="4 5">DAOM BR117</strain>
    </source>
</reference>
<feature type="compositionally biased region" description="Polar residues" evidence="1">
    <location>
        <begin position="111"/>
        <end position="123"/>
    </location>
</feature>
<feature type="compositionally biased region" description="Polar residues" evidence="1">
    <location>
        <begin position="295"/>
        <end position="312"/>
    </location>
</feature>
<dbReference type="AlphaFoldDB" id="A0A0L0HS81"/>
<keyword evidence="2" id="KW-0472">Membrane</keyword>
<feature type="compositionally biased region" description="Polar residues" evidence="1">
    <location>
        <begin position="323"/>
        <end position="334"/>
    </location>
</feature>
<evidence type="ECO:0000313" key="4">
    <source>
        <dbReference type="EMBL" id="KND03942.1"/>
    </source>
</evidence>
<feature type="compositionally biased region" description="Low complexity" evidence="1">
    <location>
        <begin position="555"/>
        <end position="564"/>
    </location>
</feature>
<feature type="region of interest" description="Disordered" evidence="1">
    <location>
        <begin position="110"/>
        <end position="384"/>
    </location>
</feature>
<dbReference type="GeneID" id="27685058"/>
<evidence type="ECO:0000256" key="2">
    <source>
        <dbReference type="SAM" id="Phobius"/>
    </source>
</evidence>
<feature type="compositionally biased region" description="Basic and acidic residues" evidence="1">
    <location>
        <begin position="125"/>
        <end position="135"/>
    </location>
</feature>